<protein>
    <submittedName>
        <fullName evidence="2">Uncharacterized protein</fullName>
    </submittedName>
</protein>
<reference evidence="2 3" key="1">
    <citation type="submission" date="2014-09" db="EMBL/GenBank/DDBJ databases">
        <title>Draft genome of Bradyrhizobium japonicum Is-34.</title>
        <authorList>
            <person name="Tsurumaru H."/>
            <person name="Yamakawa T."/>
            <person name="Hashimoto S."/>
            <person name="Okizaki K."/>
            <person name="Kanesaki Y."/>
            <person name="Yoshikawa H."/>
            <person name="Yajima S."/>
        </authorList>
    </citation>
    <scope>NUCLEOTIDE SEQUENCE [LARGE SCALE GENOMIC DNA]</scope>
    <source>
        <strain evidence="2 3">Is-34</strain>
    </source>
</reference>
<name>A0A0A3XL59_BRAJP</name>
<evidence type="ECO:0000313" key="2">
    <source>
        <dbReference type="EMBL" id="KGT75070.1"/>
    </source>
</evidence>
<accession>A0A0A3XL59</accession>
<feature type="region of interest" description="Disordered" evidence="1">
    <location>
        <begin position="42"/>
        <end position="86"/>
    </location>
</feature>
<proteinExistence type="predicted"/>
<evidence type="ECO:0000256" key="1">
    <source>
        <dbReference type="SAM" id="MobiDB-lite"/>
    </source>
</evidence>
<dbReference type="Proteomes" id="UP000030377">
    <property type="component" value="Unassembled WGS sequence"/>
</dbReference>
<dbReference type="EMBL" id="JRPN01000028">
    <property type="protein sequence ID" value="KGT75070.1"/>
    <property type="molecule type" value="Genomic_DNA"/>
</dbReference>
<sequence>MKVFIERVRRLKPHQASAIWLRNGRSKFRQDSANFVRWEAQRLGPPDGISRDTNSAISPASAGDGDFQSWPDLPAGNGHVSRSAGG</sequence>
<gene>
    <name evidence="2" type="ORF">MA20_37720</name>
</gene>
<organism evidence="2 3">
    <name type="scientific">Bradyrhizobium japonicum</name>
    <dbReference type="NCBI Taxonomy" id="375"/>
    <lineage>
        <taxon>Bacteria</taxon>
        <taxon>Pseudomonadati</taxon>
        <taxon>Pseudomonadota</taxon>
        <taxon>Alphaproteobacteria</taxon>
        <taxon>Hyphomicrobiales</taxon>
        <taxon>Nitrobacteraceae</taxon>
        <taxon>Bradyrhizobium</taxon>
    </lineage>
</organism>
<evidence type="ECO:0000313" key="3">
    <source>
        <dbReference type="Proteomes" id="UP000030377"/>
    </source>
</evidence>
<dbReference type="AlphaFoldDB" id="A0A0A3XL59"/>
<comment type="caution">
    <text evidence="2">The sequence shown here is derived from an EMBL/GenBank/DDBJ whole genome shotgun (WGS) entry which is preliminary data.</text>
</comment>